<dbReference type="Proteomes" id="UP000051913">
    <property type="component" value="Unassembled WGS sequence"/>
</dbReference>
<comment type="caution">
    <text evidence="2">The sequence shown here is derived from an EMBL/GenBank/DDBJ whole genome shotgun (WGS) entry which is preliminary data.</text>
</comment>
<dbReference type="EMBL" id="LLXX01000119">
    <property type="protein sequence ID" value="KRR05206.1"/>
    <property type="molecule type" value="Genomic_DNA"/>
</dbReference>
<feature type="region of interest" description="Disordered" evidence="1">
    <location>
        <begin position="336"/>
        <end position="387"/>
    </location>
</feature>
<evidence type="ECO:0000313" key="3">
    <source>
        <dbReference type="Proteomes" id="UP000051913"/>
    </source>
</evidence>
<dbReference type="RefSeq" id="WP_057851763.1">
    <property type="nucleotide sequence ID" value="NZ_LLXX01000119.1"/>
</dbReference>
<evidence type="ECO:0000313" key="2">
    <source>
        <dbReference type="EMBL" id="KRR05206.1"/>
    </source>
</evidence>
<protein>
    <submittedName>
        <fullName evidence="2">Uncharacterized protein</fullName>
    </submittedName>
</protein>
<keyword evidence="3" id="KW-1185">Reference proteome</keyword>
<reference evidence="2 3" key="1">
    <citation type="submission" date="2014-03" db="EMBL/GenBank/DDBJ databases">
        <title>Bradyrhizobium valentinum sp. nov., isolated from effective nodules of Lupinus mariae-josephae, a lupine endemic of basic-lime soils in Eastern Spain.</title>
        <authorList>
            <person name="Duran D."/>
            <person name="Rey L."/>
            <person name="Navarro A."/>
            <person name="Busquets A."/>
            <person name="Imperial J."/>
            <person name="Ruiz-Argueso T."/>
        </authorList>
    </citation>
    <scope>NUCLEOTIDE SEQUENCE [LARGE SCALE GENOMIC DNA]</scope>
    <source>
        <strain evidence="2 3">LmjM3</strain>
    </source>
</reference>
<feature type="compositionally biased region" description="Basic and acidic residues" evidence="1">
    <location>
        <begin position="350"/>
        <end position="368"/>
    </location>
</feature>
<accession>A0A0R3LJB4</accession>
<dbReference type="STRING" id="1518501.CQ10_04770"/>
<organism evidence="2 3">
    <name type="scientific">Bradyrhizobium valentinum</name>
    <dbReference type="NCBI Taxonomy" id="1518501"/>
    <lineage>
        <taxon>Bacteria</taxon>
        <taxon>Pseudomonadati</taxon>
        <taxon>Pseudomonadota</taxon>
        <taxon>Alphaproteobacteria</taxon>
        <taxon>Hyphomicrobiales</taxon>
        <taxon>Nitrobacteraceae</taxon>
        <taxon>Bradyrhizobium</taxon>
    </lineage>
</organism>
<evidence type="ECO:0000256" key="1">
    <source>
        <dbReference type="SAM" id="MobiDB-lite"/>
    </source>
</evidence>
<gene>
    <name evidence="2" type="ORF">CP49_01105</name>
</gene>
<dbReference type="AlphaFoldDB" id="A0A0R3LJB4"/>
<name>A0A0R3LJB4_9BRAD</name>
<feature type="compositionally biased region" description="Low complexity" evidence="1">
    <location>
        <begin position="336"/>
        <end position="346"/>
    </location>
</feature>
<sequence>MVGTIAAELIPRLPISVEPIGMPVRGTPPGVVGDVGVDDAARLPEPAPHMLWVPDVSISADVGGTPDDDIDDVDVPGIMDIVLCGVTLPTSTPPPSKVVADPNIVDGAVPMVEHTALPMVDEIGAGLTPGDAISVAPNGMPVPPTGALGIMPSGDVAESEGVGITAACCAKAWPHSRAEAAVIIRKRFMGFSSAGRVVRRTSRAAIGPEGIEKVPSSPKPACRICGRVSAAAQRQRLVGMQVVPVVAIGITVVVAVSRPVSAEAMRSVMVQAEAMRANVAAAEVADTNAAAKASDVFAGTEAADMATAAKATDVTSAAEASAHVAAAAKTSAVPTTTAATTSVSRARQQARSEKSCRQYRDHSFHHDTPFQSDCSPPRRANFDGPRERNVGWLTGRCDAQGIH</sequence>
<proteinExistence type="predicted"/>